<dbReference type="InterPro" id="IPR017871">
    <property type="entry name" value="ABC_transporter-like_CS"/>
</dbReference>
<name>A0A448HCU5_9ACTO</name>
<organism evidence="11 12">
    <name type="scientific">Actinomyces howellii</name>
    <dbReference type="NCBI Taxonomy" id="52771"/>
    <lineage>
        <taxon>Bacteria</taxon>
        <taxon>Bacillati</taxon>
        <taxon>Actinomycetota</taxon>
        <taxon>Actinomycetes</taxon>
        <taxon>Actinomycetales</taxon>
        <taxon>Actinomycetaceae</taxon>
        <taxon>Actinomyces</taxon>
    </lineage>
</organism>
<dbReference type="PROSITE" id="PS50929">
    <property type="entry name" value="ABC_TM1F"/>
    <property type="match status" value="1"/>
</dbReference>
<dbReference type="InterPro" id="IPR003439">
    <property type="entry name" value="ABC_transporter-like_ATP-bd"/>
</dbReference>
<reference evidence="11 12" key="1">
    <citation type="submission" date="2018-12" db="EMBL/GenBank/DDBJ databases">
        <authorList>
            <consortium name="Pathogen Informatics"/>
        </authorList>
    </citation>
    <scope>NUCLEOTIDE SEQUENCE [LARGE SCALE GENOMIC DNA]</scope>
    <source>
        <strain evidence="11 12">NCTC11636</strain>
    </source>
</reference>
<dbReference type="AlphaFoldDB" id="A0A448HCU5"/>
<dbReference type="InterPro" id="IPR036640">
    <property type="entry name" value="ABC1_TM_sf"/>
</dbReference>
<dbReference type="GO" id="GO:0005524">
    <property type="term" value="F:ATP binding"/>
    <property type="evidence" value="ECO:0007669"/>
    <property type="project" value="UniProtKB-KW"/>
</dbReference>
<evidence type="ECO:0000256" key="6">
    <source>
        <dbReference type="ARBA" id="ARBA00023136"/>
    </source>
</evidence>
<dbReference type="OrthoDB" id="3237158at2"/>
<evidence type="ECO:0000256" key="5">
    <source>
        <dbReference type="ARBA" id="ARBA00022989"/>
    </source>
</evidence>
<keyword evidence="2 8" id="KW-0812">Transmembrane</keyword>
<dbReference type="SMART" id="SM00382">
    <property type="entry name" value="AAA"/>
    <property type="match status" value="1"/>
</dbReference>
<evidence type="ECO:0000256" key="2">
    <source>
        <dbReference type="ARBA" id="ARBA00022692"/>
    </source>
</evidence>
<dbReference type="EMBL" id="LR134350">
    <property type="protein sequence ID" value="VEG25588.1"/>
    <property type="molecule type" value="Genomic_DNA"/>
</dbReference>
<dbReference type="PANTHER" id="PTHR24221:SF654">
    <property type="entry name" value="ATP-BINDING CASSETTE SUB-FAMILY B MEMBER 6"/>
    <property type="match status" value="1"/>
</dbReference>
<accession>A0A448HCU5</accession>
<feature type="compositionally biased region" description="Acidic residues" evidence="7">
    <location>
        <begin position="606"/>
        <end position="616"/>
    </location>
</feature>
<gene>
    <name evidence="11" type="ORF">NCTC11636_00112</name>
</gene>
<evidence type="ECO:0000256" key="4">
    <source>
        <dbReference type="ARBA" id="ARBA00022840"/>
    </source>
</evidence>
<feature type="transmembrane region" description="Helical" evidence="8">
    <location>
        <begin position="27"/>
        <end position="52"/>
    </location>
</feature>
<evidence type="ECO:0000313" key="11">
    <source>
        <dbReference type="EMBL" id="VEG25588.1"/>
    </source>
</evidence>
<evidence type="ECO:0000259" key="10">
    <source>
        <dbReference type="PROSITE" id="PS50929"/>
    </source>
</evidence>
<dbReference type="Gene3D" id="1.20.1560.10">
    <property type="entry name" value="ABC transporter type 1, transmembrane domain"/>
    <property type="match status" value="1"/>
</dbReference>
<keyword evidence="6 8" id="KW-0472">Membrane</keyword>
<dbReference type="Proteomes" id="UP000266895">
    <property type="component" value="Chromosome"/>
</dbReference>
<keyword evidence="4 11" id="KW-0067">ATP-binding</keyword>
<sequence length="616" mass="62689">MTTVLTGAERRALRRAVGLLGLSRRRLALSVAAGSLSLMSAVALAGVASWLIARASQMPDVVALGVAPAAVRLFGISRPLMRYCERLASHDTALRGMSTLRTRLYEILATSRTDVVVGLRRGDVLARVGADVDSVGDLVVRALLPMSVALVLGVSTSLGLGLIHPPAGFVVAVCLLVSGIGGPLVTARAARRAEIARQEQATDLSATVLAAVEGGAELSVSGRMPGLMEDLARLERHLAASRDAAARPAALAASIDTAAMGAAVLGNLVVGSAAVASGELAPVLLAVVVLVPLSAFEASSALGPATVQLITSAGAAVRLIELVERAEASATAAPAARPLPAADPQGPRLVARDLAVGWPGGPVVAEGISLSLAPGDRLAVIGPSGAGKTTLLLTLAGLLPPRSGELTLDGAQPWGAERAEVAGRVTLTAEDAHVFDTTVLENLRVANGALDRAGAVAVLARAGLGSWLASLPQGLDTRIGSDATTLSGGERRRLLLARALAAPAALMLLDEPGEHLDPATADRLVKDLLGATGPGRSQRGPEHPAPGGDRQRGVLLVTHRLSALAGADEVIVLGAPAPGPPARVERRGPHAELVATDRSYGWALEQETEGDDRGDD</sequence>
<feature type="transmembrane region" description="Helical" evidence="8">
    <location>
        <begin position="58"/>
        <end position="76"/>
    </location>
</feature>
<dbReference type="PROSITE" id="PS00211">
    <property type="entry name" value="ABC_TRANSPORTER_1"/>
    <property type="match status" value="1"/>
</dbReference>
<dbReference type="Gene3D" id="3.40.50.300">
    <property type="entry name" value="P-loop containing nucleotide triphosphate hydrolases"/>
    <property type="match status" value="1"/>
</dbReference>
<dbReference type="GO" id="GO:0016887">
    <property type="term" value="F:ATP hydrolysis activity"/>
    <property type="evidence" value="ECO:0007669"/>
    <property type="project" value="InterPro"/>
</dbReference>
<keyword evidence="5 8" id="KW-1133">Transmembrane helix</keyword>
<feature type="domain" description="ABC transporter" evidence="9">
    <location>
        <begin position="349"/>
        <end position="600"/>
    </location>
</feature>
<dbReference type="SUPFAM" id="SSF52540">
    <property type="entry name" value="P-loop containing nucleoside triphosphate hydrolases"/>
    <property type="match status" value="1"/>
</dbReference>
<dbReference type="GO" id="GO:0045454">
    <property type="term" value="P:cell redox homeostasis"/>
    <property type="evidence" value="ECO:0007669"/>
    <property type="project" value="InterPro"/>
</dbReference>
<evidence type="ECO:0000256" key="1">
    <source>
        <dbReference type="ARBA" id="ARBA00004651"/>
    </source>
</evidence>
<feature type="transmembrane region" description="Helical" evidence="8">
    <location>
        <begin position="169"/>
        <end position="190"/>
    </location>
</feature>
<dbReference type="NCBIfam" id="TIGR02868">
    <property type="entry name" value="CydC"/>
    <property type="match status" value="1"/>
</dbReference>
<dbReference type="GO" id="GO:0034775">
    <property type="term" value="P:glutathione transmembrane transport"/>
    <property type="evidence" value="ECO:0007669"/>
    <property type="project" value="InterPro"/>
</dbReference>
<dbReference type="InterPro" id="IPR011527">
    <property type="entry name" value="ABC1_TM_dom"/>
</dbReference>
<evidence type="ECO:0000256" key="7">
    <source>
        <dbReference type="SAM" id="MobiDB-lite"/>
    </source>
</evidence>
<feature type="region of interest" description="Disordered" evidence="7">
    <location>
        <begin position="529"/>
        <end position="550"/>
    </location>
</feature>
<protein>
    <submittedName>
        <fullName evidence="11">Probable ABC transporter ATP-binding protein HI_0664</fullName>
    </submittedName>
</protein>
<evidence type="ECO:0000256" key="3">
    <source>
        <dbReference type="ARBA" id="ARBA00022741"/>
    </source>
</evidence>
<evidence type="ECO:0000259" key="9">
    <source>
        <dbReference type="PROSITE" id="PS50893"/>
    </source>
</evidence>
<feature type="domain" description="ABC transmembrane type-1" evidence="10">
    <location>
        <begin position="27"/>
        <end position="311"/>
    </location>
</feature>
<dbReference type="KEGG" id="ahw:NCTC11636_00112"/>
<comment type="subcellular location">
    <subcellularLocation>
        <location evidence="1">Cell membrane</location>
        <topology evidence="1">Multi-pass membrane protein</topology>
    </subcellularLocation>
</comment>
<dbReference type="RefSeq" id="WP_126381139.1">
    <property type="nucleotide sequence ID" value="NZ_LR134350.1"/>
</dbReference>
<dbReference type="GO" id="GO:0034040">
    <property type="term" value="F:ATPase-coupled lipid transmembrane transporter activity"/>
    <property type="evidence" value="ECO:0007669"/>
    <property type="project" value="TreeGrafter"/>
</dbReference>
<keyword evidence="3" id="KW-0547">Nucleotide-binding</keyword>
<dbReference type="SUPFAM" id="SSF90123">
    <property type="entry name" value="ABC transporter transmembrane region"/>
    <property type="match status" value="1"/>
</dbReference>
<dbReference type="GO" id="GO:0005886">
    <property type="term" value="C:plasma membrane"/>
    <property type="evidence" value="ECO:0007669"/>
    <property type="project" value="UniProtKB-SubCell"/>
</dbReference>
<dbReference type="InterPro" id="IPR003593">
    <property type="entry name" value="AAA+_ATPase"/>
</dbReference>
<proteinExistence type="predicted"/>
<feature type="transmembrane region" description="Helical" evidence="8">
    <location>
        <begin position="142"/>
        <end position="163"/>
    </location>
</feature>
<dbReference type="GO" id="GO:0140359">
    <property type="term" value="F:ABC-type transporter activity"/>
    <property type="evidence" value="ECO:0007669"/>
    <property type="project" value="InterPro"/>
</dbReference>
<keyword evidence="12" id="KW-1185">Reference proteome</keyword>
<evidence type="ECO:0000256" key="8">
    <source>
        <dbReference type="SAM" id="Phobius"/>
    </source>
</evidence>
<dbReference type="InterPro" id="IPR039421">
    <property type="entry name" value="Type_1_exporter"/>
</dbReference>
<feature type="region of interest" description="Disordered" evidence="7">
    <location>
        <begin position="577"/>
        <end position="616"/>
    </location>
</feature>
<dbReference type="PROSITE" id="PS50893">
    <property type="entry name" value="ABC_TRANSPORTER_2"/>
    <property type="match status" value="1"/>
</dbReference>
<evidence type="ECO:0000313" key="12">
    <source>
        <dbReference type="Proteomes" id="UP000266895"/>
    </source>
</evidence>
<dbReference type="InterPro" id="IPR014223">
    <property type="entry name" value="ABC_CydC/D"/>
</dbReference>
<dbReference type="Pfam" id="PF00005">
    <property type="entry name" value="ABC_tran"/>
    <property type="match status" value="1"/>
</dbReference>
<dbReference type="PANTHER" id="PTHR24221">
    <property type="entry name" value="ATP-BINDING CASSETTE SUB-FAMILY B"/>
    <property type="match status" value="1"/>
</dbReference>
<dbReference type="InterPro" id="IPR027417">
    <property type="entry name" value="P-loop_NTPase"/>
</dbReference>